<gene>
    <name evidence="2" type="ORF">H0486_11855</name>
</gene>
<dbReference type="RefSeq" id="WP_228353202.1">
    <property type="nucleotide sequence ID" value="NZ_JACEGA010000001.1"/>
</dbReference>
<evidence type="ECO:0000313" key="2">
    <source>
        <dbReference type="EMBL" id="MBB2183569.1"/>
    </source>
</evidence>
<reference evidence="2 3" key="1">
    <citation type="submission" date="2020-07" db="EMBL/GenBank/DDBJ databases">
        <title>Characterization and genome sequencing of isolate MD1, a novel member within the family Lachnospiraceae.</title>
        <authorList>
            <person name="Rettenmaier R."/>
            <person name="Di Bello L."/>
            <person name="Zinser C."/>
            <person name="Scheitz K."/>
            <person name="Liebl W."/>
            <person name="Zverlov V."/>
        </authorList>
    </citation>
    <scope>NUCLEOTIDE SEQUENCE [LARGE SCALE GENOMIC DNA]</scope>
    <source>
        <strain evidence="2 3">MD1</strain>
    </source>
</reference>
<accession>A0A839K3I4</accession>
<evidence type="ECO:0000313" key="3">
    <source>
        <dbReference type="Proteomes" id="UP000574276"/>
    </source>
</evidence>
<feature type="domain" description="DUF6870" evidence="1">
    <location>
        <begin position="14"/>
        <end position="84"/>
    </location>
</feature>
<proteinExistence type="predicted"/>
<dbReference type="InterPro" id="IPR049222">
    <property type="entry name" value="DUF6870"/>
</dbReference>
<evidence type="ECO:0000259" key="1">
    <source>
        <dbReference type="Pfam" id="PF21757"/>
    </source>
</evidence>
<dbReference type="Proteomes" id="UP000574276">
    <property type="component" value="Unassembled WGS sequence"/>
</dbReference>
<protein>
    <recommendedName>
        <fullName evidence="1">DUF6870 domain-containing protein</fullName>
    </recommendedName>
</protein>
<name>A0A839K3I4_9FIRM</name>
<dbReference type="AlphaFoldDB" id="A0A839K3I4"/>
<organism evidence="2 3">
    <name type="scientific">Variimorphobacter saccharofermentans</name>
    <dbReference type="NCBI Taxonomy" id="2755051"/>
    <lineage>
        <taxon>Bacteria</taxon>
        <taxon>Bacillati</taxon>
        <taxon>Bacillota</taxon>
        <taxon>Clostridia</taxon>
        <taxon>Lachnospirales</taxon>
        <taxon>Lachnospiraceae</taxon>
        <taxon>Variimorphobacter</taxon>
    </lineage>
</organism>
<dbReference type="EMBL" id="JACEGA010000001">
    <property type="protein sequence ID" value="MBB2183569.1"/>
    <property type="molecule type" value="Genomic_DNA"/>
</dbReference>
<dbReference type="Pfam" id="PF21757">
    <property type="entry name" value="DUF6870"/>
    <property type="match status" value="1"/>
</dbReference>
<comment type="caution">
    <text evidence="2">The sequence shown here is derived from an EMBL/GenBank/DDBJ whole genome shotgun (WGS) entry which is preliminary data.</text>
</comment>
<sequence length="87" mass="10203">MERFDVTQMNLEKLRQVDVRTVDPATLVDIREIKVDRNLPKVERQKEFMRQIGNPYCFRVGKIAVSVGFATNGASFEQRMEHYLQTL</sequence>
<keyword evidence="3" id="KW-1185">Reference proteome</keyword>